<keyword evidence="1" id="KW-0812">Transmembrane</keyword>
<keyword evidence="2" id="KW-0482">Metalloprotease</keyword>
<dbReference type="OrthoDB" id="8952923at2"/>
<feature type="transmembrane region" description="Helical" evidence="1">
    <location>
        <begin position="120"/>
        <end position="143"/>
    </location>
</feature>
<protein>
    <submittedName>
        <fullName evidence="2">Metalloprotease</fullName>
    </submittedName>
</protein>
<dbReference type="GeneID" id="61529954"/>
<keyword evidence="2" id="KW-0378">Hydrolase</keyword>
<evidence type="ECO:0000313" key="2">
    <source>
        <dbReference type="EMBL" id="ANJ76513.1"/>
    </source>
</evidence>
<feature type="transmembrane region" description="Helical" evidence="1">
    <location>
        <begin position="91"/>
        <end position="113"/>
    </location>
</feature>
<sequence length="402" mass="44575">MSETQPERVTNSKPYGRFIVAKTLWDTLRHRGPVELFRLIYVMLRYRLRSTYDDNTRTLVIAFHGMLGVAGVALLALVFGMDGGTTATSIAARLGGAITGFALLFVAATWFLMPAFQRSVLLGEVVASVCYGFLCVALCWFGWRHAVDLAARDPRSLTTFILLSVVVMVAFGHPLSLFARFLVMRATANHYAFETPYHQILAVRPRTGGFRQTAVHEAGHALMYALGARIPEDASAFIDTDTLSPSVGQVSFPGGRNGDFSYDLLEWKLFTCLAGLVAEKIDSGTHGFGAGGDMRVWQDLAIPYLLLRTDITFFEEPKSDLEMESNKRELVTLKKQMLVAVTRFLRVNWAAVMRIADRLEEAEYLDFEQLAHLLKGVKRTAGLPTAVWPVELGGIELQAGEQ</sequence>
<organism evidence="2 3">
    <name type="scientific">Ralstonia insidiosa</name>
    <dbReference type="NCBI Taxonomy" id="190721"/>
    <lineage>
        <taxon>Bacteria</taxon>
        <taxon>Pseudomonadati</taxon>
        <taxon>Pseudomonadota</taxon>
        <taxon>Betaproteobacteria</taxon>
        <taxon>Burkholderiales</taxon>
        <taxon>Burkholderiaceae</taxon>
        <taxon>Ralstonia</taxon>
    </lineage>
</organism>
<dbReference type="AlphaFoldDB" id="A0A192A843"/>
<keyword evidence="2" id="KW-0645">Protease</keyword>
<evidence type="ECO:0000256" key="1">
    <source>
        <dbReference type="SAM" id="Phobius"/>
    </source>
</evidence>
<dbReference type="SUPFAM" id="SSF140990">
    <property type="entry name" value="FtsH protease domain-like"/>
    <property type="match status" value="1"/>
</dbReference>
<dbReference type="GO" id="GO:0006508">
    <property type="term" value="P:proteolysis"/>
    <property type="evidence" value="ECO:0007669"/>
    <property type="project" value="UniProtKB-KW"/>
</dbReference>
<feature type="transmembrane region" description="Helical" evidence="1">
    <location>
        <begin position="155"/>
        <end position="175"/>
    </location>
</feature>
<feature type="transmembrane region" description="Helical" evidence="1">
    <location>
        <begin position="59"/>
        <end position="79"/>
    </location>
</feature>
<accession>A0A192A843</accession>
<keyword evidence="1" id="KW-1133">Transmembrane helix</keyword>
<dbReference type="EMBL" id="CP016024">
    <property type="protein sequence ID" value="ANJ76513.1"/>
    <property type="molecule type" value="Genomic_DNA"/>
</dbReference>
<dbReference type="Proteomes" id="UP000078572">
    <property type="component" value="Plasmid pRI-1"/>
</dbReference>
<dbReference type="InterPro" id="IPR037219">
    <property type="entry name" value="Peptidase_M41-like"/>
</dbReference>
<dbReference type="GO" id="GO:0004222">
    <property type="term" value="F:metalloendopeptidase activity"/>
    <property type="evidence" value="ECO:0007669"/>
    <property type="project" value="InterPro"/>
</dbReference>
<keyword evidence="2" id="KW-0614">Plasmid</keyword>
<proteinExistence type="predicted"/>
<evidence type="ECO:0000313" key="3">
    <source>
        <dbReference type="Proteomes" id="UP000078572"/>
    </source>
</evidence>
<dbReference type="Gene3D" id="1.20.58.760">
    <property type="entry name" value="Peptidase M41"/>
    <property type="match status" value="1"/>
</dbReference>
<dbReference type="GO" id="GO:0004176">
    <property type="term" value="F:ATP-dependent peptidase activity"/>
    <property type="evidence" value="ECO:0007669"/>
    <property type="project" value="InterPro"/>
</dbReference>
<keyword evidence="3" id="KW-1185">Reference proteome</keyword>
<keyword evidence="1" id="KW-0472">Membrane</keyword>
<reference evidence="3" key="1">
    <citation type="submission" date="2016-06" db="EMBL/GenBank/DDBJ databases">
        <authorList>
            <person name="Xu Y."/>
            <person name="Nagy A."/>
            <person name="Yan X."/>
            <person name="Kim S.W."/>
            <person name="Haley B."/>
            <person name="Liu N.T."/>
            <person name="Nou X."/>
        </authorList>
    </citation>
    <scope>NUCLEOTIDE SEQUENCE [LARGE SCALE GENOMIC DNA]</scope>
    <source>
        <strain evidence="3">ATCC 49129</strain>
        <plasmid evidence="3">pri-1</plasmid>
    </source>
</reference>
<dbReference type="GO" id="GO:0005524">
    <property type="term" value="F:ATP binding"/>
    <property type="evidence" value="ECO:0007669"/>
    <property type="project" value="InterPro"/>
</dbReference>
<name>A0A192A843_9RALS</name>
<dbReference type="RefSeq" id="WP_024979551.1">
    <property type="nucleotide sequence ID" value="NZ_CP016024.1"/>
</dbReference>
<geneLocation type="plasmid" evidence="3">
    <name>pri-1</name>
</geneLocation>
<gene>
    <name evidence="2" type="ORF">A9Y76_28410</name>
</gene>